<evidence type="ECO:0000256" key="6">
    <source>
        <dbReference type="SAM" id="Phobius"/>
    </source>
</evidence>
<dbReference type="RefSeq" id="WP_101833468.1">
    <property type="nucleotide sequence ID" value="NZ_FZMO01000345.1"/>
</dbReference>
<feature type="transmembrane region" description="Helical" evidence="6">
    <location>
        <begin position="56"/>
        <end position="75"/>
    </location>
</feature>
<dbReference type="EMBL" id="FZMO01000345">
    <property type="protein sequence ID" value="SNQ50123.1"/>
    <property type="molecule type" value="Genomic_DNA"/>
</dbReference>
<sequence>MTAFPAPSHPSGARSSAPAIRSALLRYRVIAYVVGVGLILLVCIGMPLKYAGGQDVVVAAVGPIHGVLYIGYLLCTYDLATRCRIPLPKAVLIMLAGTIPFLSFVAERWVTGRVRGQLAGAQGAVASRPGAATGTAGATEAPAR</sequence>
<keyword evidence="4 6" id="KW-1133">Transmembrane helix</keyword>
<feature type="transmembrane region" description="Helical" evidence="6">
    <location>
        <begin position="87"/>
        <end position="106"/>
    </location>
</feature>
<dbReference type="AlphaFoldDB" id="A0A2I2KWR0"/>
<reference evidence="8 9" key="1">
    <citation type="submission" date="2017-06" db="EMBL/GenBank/DDBJ databases">
        <authorList>
            <person name="Kim H.J."/>
            <person name="Triplett B.A."/>
        </authorList>
    </citation>
    <scope>NUCLEOTIDE SEQUENCE [LARGE SCALE GENOMIC DNA]</scope>
    <source>
        <strain evidence="8">FRACA_ARgP5</strain>
    </source>
</reference>
<evidence type="ECO:0000259" key="7">
    <source>
        <dbReference type="Pfam" id="PF12823"/>
    </source>
</evidence>
<keyword evidence="5 6" id="KW-0472">Membrane</keyword>
<evidence type="ECO:0000256" key="4">
    <source>
        <dbReference type="ARBA" id="ARBA00022989"/>
    </source>
</evidence>
<evidence type="ECO:0000256" key="2">
    <source>
        <dbReference type="ARBA" id="ARBA00022475"/>
    </source>
</evidence>
<dbReference type="OrthoDB" id="9342687at2"/>
<evidence type="ECO:0000256" key="1">
    <source>
        <dbReference type="ARBA" id="ARBA00004651"/>
    </source>
</evidence>
<dbReference type="InterPro" id="IPR023845">
    <property type="entry name" value="DUF3817_TM"/>
</dbReference>
<evidence type="ECO:0000256" key="5">
    <source>
        <dbReference type="ARBA" id="ARBA00023136"/>
    </source>
</evidence>
<dbReference type="NCBIfam" id="TIGR03954">
    <property type="entry name" value="integ_memb_HG"/>
    <property type="match status" value="1"/>
</dbReference>
<keyword evidence="2" id="KW-1003">Cell membrane</keyword>
<keyword evidence="9" id="KW-1185">Reference proteome</keyword>
<protein>
    <submittedName>
        <fullName evidence="8">Integral membrane protein</fullName>
    </submittedName>
</protein>
<name>A0A2I2KWR0_9ACTN</name>
<dbReference type="Pfam" id="PF12823">
    <property type="entry name" value="DUF3817"/>
    <property type="match status" value="1"/>
</dbReference>
<gene>
    <name evidence="8" type="ORF">FRACA_4090001</name>
</gene>
<feature type="transmembrane region" description="Helical" evidence="6">
    <location>
        <begin position="29"/>
        <end position="50"/>
    </location>
</feature>
<dbReference type="PANTHER" id="PTHR40077">
    <property type="entry name" value="MEMBRANE PROTEIN-RELATED"/>
    <property type="match status" value="1"/>
</dbReference>
<evidence type="ECO:0000313" key="8">
    <source>
        <dbReference type="EMBL" id="SNQ50123.1"/>
    </source>
</evidence>
<evidence type="ECO:0000256" key="3">
    <source>
        <dbReference type="ARBA" id="ARBA00022692"/>
    </source>
</evidence>
<dbReference type="PANTHER" id="PTHR40077:SF2">
    <property type="entry name" value="MEMBRANE PROTEIN"/>
    <property type="match status" value="1"/>
</dbReference>
<proteinExistence type="predicted"/>
<accession>A0A2I2KWR0</accession>
<dbReference type="Proteomes" id="UP000234331">
    <property type="component" value="Unassembled WGS sequence"/>
</dbReference>
<dbReference type="GO" id="GO:0005886">
    <property type="term" value="C:plasma membrane"/>
    <property type="evidence" value="ECO:0007669"/>
    <property type="project" value="UniProtKB-SubCell"/>
</dbReference>
<comment type="subcellular location">
    <subcellularLocation>
        <location evidence="1">Cell membrane</location>
        <topology evidence="1">Multi-pass membrane protein</topology>
    </subcellularLocation>
</comment>
<evidence type="ECO:0000313" key="9">
    <source>
        <dbReference type="Proteomes" id="UP000234331"/>
    </source>
</evidence>
<keyword evidence="3 6" id="KW-0812">Transmembrane</keyword>
<feature type="domain" description="DUF3817" evidence="7">
    <location>
        <begin position="25"/>
        <end position="111"/>
    </location>
</feature>
<organism evidence="8 9">
    <name type="scientific">Frankia canadensis</name>
    <dbReference type="NCBI Taxonomy" id="1836972"/>
    <lineage>
        <taxon>Bacteria</taxon>
        <taxon>Bacillati</taxon>
        <taxon>Actinomycetota</taxon>
        <taxon>Actinomycetes</taxon>
        <taxon>Frankiales</taxon>
        <taxon>Frankiaceae</taxon>
        <taxon>Frankia</taxon>
    </lineage>
</organism>